<evidence type="ECO:0000256" key="2">
    <source>
        <dbReference type="ARBA" id="ARBA00023125"/>
    </source>
</evidence>
<dbReference type="Gene3D" id="1.10.150.130">
    <property type="match status" value="1"/>
</dbReference>
<dbReference type="EMBL" id="BMWP01000003">
    <property type="protein sequence ID" value="GGW24437.1"/>
    <property type="molecule type" value="Genomic_DNA"/>
</dbReference>
<dbReference type="Pfam" id="PF13102">
    <property type="entry name" value="Phage_int_SAM_5"/>
    <property type="match status" value="1"/>
</dbReference>
<dbReference type="Proteomes" id="UP000634668">
    <property type="component" value="Unassembled WGS sequence"/>
</dbReference>
<keyword evidence="3" id="KW-0233">DNA recombination</keyword>
<comment type="caution">
    <text evidence="5">The sequence shown here is derived from an EMBL/GenBank/DDBJ whole genome shotgun (WGS) entry which is preliminary data.</text>
</comment>
<dbReference type="CDD" id="cd01185">
    <property type="entry name" value="INTN1_C_like"/>
    <property type="match status" value="1"/>
</dbReference>
<reference evidence="5" key="2">
    <citation type="submission" date="2020-09" db="EMBL/GenBank/DDBJ databases">
        <authorList>
            <person name="Sun Q."/>
            <person name="Kim S."/>
        </authorList>
    </citation>
    <scope>NUCLEOTIDE SEQUENCE</scope>
    <source>
        <strain evidence="5">KCTC 12113</strain>
    </source>
</reference>
<dbReference type="GO" id="GO:0006310">
    <property type="term" value="P:DNA recombination"/>
    <property type="evidence" value="ECO:0007669"/>
    <property type="project" value="UniProtKB-KW"/>
</dbReference>
<accession>A0A918IRC7</accession>
<reference evidence="5" key="1">
    <citation type="journal article" date="2014" name="Int. J. Syst. Evol. Microbiol.">
        <title>Complete genome sequence of Corynebacterium casei LMG S-19264T (=DSM 44701T), isolated from a smear-ripened cheese.</title>
        <authorList>
            <consortium name="US DOE Joint Genome Institute (JGI-PGF)"/>
            <person name="Walter F."/>
            <person name="Albersmeier A."/>
            <person name="Kalinowski J."/>
            <person name="Ruckert C."/>
        </authorList>
    </citation>
    <scope>NUCLEOTIDE SEQUENCE</scope>
    <source>
        <strain evidence="5">KCTC 12113</strain>
    </source>
</reference>
<dbReference type="SUPFAM" id="SSF56349">
    <property type="entry name" value="DNA breaking-rejoining enzymes"/>
    <property type="match status" value="1"/>
</dbReference>
<dbReference type="Gene3D" id="1.10.443.10">
    <property type="entry name" value="Intergrase catalytic core"/>
    <property type="match status" value="1"/>
</dbReference>
<dbReference type="InterPro" id="IPR002104">
    <property type="entry name" value="Integrase_catalytic"/>
</dbReference>
<comment type="similarity">
    <text evidence="1">Belongs to the 'phage' integrase family.</text>
</comment>
<name>A0A918IRC7_9FLAO</name>
<keyword evidence="6" id="KW-1185">Reference proteome</keyword>
<evidence type="ECO:0000313" key="6">
    <source>
        <dbReference type="Proteomes" id="UP000634668"/>
    </source>
</evidence>
<gene>
    <name evidence="5" type="ORF">GCM10007383_06130</name>
</gene>
<dbReference type="InterPro" id="IPR010998">
    <property type="entry name" value="Integrase_recombinase_N"/>
</dbReference>
<dbReference type="InterPro" id="IPR050090">
    <property type="entry name" value="Tyrosine_recombinase_XerCD"/>
</dbReference>
<dbReference type="GO" id="GO:0003677">
    <property type="term" value="F:DNA binding"/>
    <property type="evidence" value="ECO:0007669"/>
    <property type="project" value="UniProtKB-KW"/>
</dbReference>
<dbReference type="RefSeq" id="WP_026811807.1">
    <property type="nucleotide sequence ID" value="NZ_BMWP01000003.1"/>
</dbReference>
<feature type="domain" description="Tyr recombinase" evidence="4">
    <location>
        <begin position="218"/>
        <end position="406"/>
    </location>
</feature>
<dbReference type="InterPro" id="IPR035386">
    <property type="entry name" value="Arm-DNA-bind_5"/>
</dbReference>
<keyword evidence="2" id="KW-0238">DNA-binding</keyword>
<dbReference type="GO" id="GO:0015074">
    <property type="term" value="P:DNA integration"/>
    <property type="evidence" value="ECO:0007669"/>
    <property type="project" value="InterPro"/>
</dbReference>
<dbReference type="InterPro" id="IPR011010">
    <property type="entry name" value="DNA_brk_join_enz"/>
</dbReference>
<evidence type="ECO:0000256" key="1">
    <source>
        <dbReference type="ARBA" id="ARBA00008857"/>
    </source>
</evidence>
<evidence type="ECO:0000259" key="4">
    <source>
        <dbReference type="PROSITE" id="PS51898"/>
    </source>
</evidence>
<proteinExistence type="inferred from homology"/>
<evidence type="ECO:0000256" key="3">
    <source>
        <dbReference type="ARBA" id="ARBA00023172"/>
    </source>
</evidence>
<dbReference type="InterPro" id="IPR025269">
    <property type="entry name" value="SAM-like_dom"/>
</dbReference>
<dbReference type="PANTHER" id="PTHR30349">
    <property type="entry name" value="PHAGE INTEGRASE-RELATED"/>
    <property type="match status" value="1"/>
</dbReference>
<dbReference type="Pfam" id="PF00589">
    <property type="entry name" value="Phage_integrase"/>
    <property type="match status" value="1"/>
</dbReference>
<dbReference type="AlphaFoldDB" id="A0A918IRC7"/>
<protein>
    <submittedName>
        <fullName evidence="5">Integrase</fullName>
    </submittedName>
</protein>
<organism evidence="5 6">
    <name type="scientific">Arenibacter certesii</name>
    <dbReference type="NCBI Taxonomy" id="228955"/>
    <lineage>
        <taxon>Bacteria</taxon>
        <taxon>Pseudomonadati</taxon>
        <taxon>Bacteroidota</taxon>
        <taxon>Flavobacteriia</taxon>
        <taxon>Flavobacteriales</taxon>
        <taxon>Flavobacteriaceae</taxon>
        <taxon>Arenibacter</taxon>
    </lineage>
</organism>
<sequence>MQVSFHLRQDKIKKSGLIPIRMLISAQGFKYFKVISGIDCKKEHWDERNQRVKSPRKTEAYNYHVEYNKKLDETENEVKKLFRYILLNNIIPSKEFIAEKLDNGLSSINLSNEFFPAFDEFIEKGKNVKAKSTLKKYQSVLNFYEEFSEFTGYPVRFDTINFDFFEQFTDYCFERKNTLNNYFAKLISVLKTFMNWSYERGYHDNLEYKKFKASGQETEVIYLTMEELMTLYHHKFHNKKLSKIRDVYCFGCFTGLRYSDISQLRPSNIFEDNLVLNIKKTKTIAHKIPLNNFAKEILKKYNGTIYEPLPIISDVKFNKHIKECCRFAKITTPTTTTRWIGQRRIDTTEPKWKLITSHTARKTFVTNSLVLGMKEMVVRNITGHKQEATFRRYVKIAEDLKKREMDQAWNNI</sequence>
<dbReference type="PANTHER" id="PTHR30349:SF64">
    <property type="entry name" value="PROPHAGE INTEGRASE INTD-RELATED"/>
    <property type="match status" value="1"/>
</dbReference>
<dbReference type="Pfam" id="PF17293">
    <property type="entry name" value="Arm-DNA-bind_5"/>
    <property type="match status" value="1"/>
</dbReference>
<dbReference type="InterPro" id="IPR013762">
    <property type="entry name" value="Integrase-like_cat_sf"/>
</dbReference>
<dbReference type="PROSITE" id="PS51898">
    <property type="entry name" value="TYR_RECOMBINASE"/>
    <property type="match status" value="1"/>
</dbReference>
<evidence type="ECO:0000313" key="5">
    <source>
        <dbReference type="EMBL" id="GGW24437.1"/>
    </source>
</evidence>